<dbReference type="InterPro" id="IPR008915">
    <property type="entry name" value="Peptidase_M50"/>
</dbReference>
<feature type="transmembrane region" description="Helical" evidence="11">
    <location>
        <begin position="307"/>
        <end position="326"/>
    </location>
</feature>
<keyword evidence="6 11" id="KW-0378">Hydrolase</keyword>
<dbReference type="Proteomes" id="UP000037267">
    <property type="component" value="Unassembled WGS sequence"/>
</dbReference>
<dbReference type="STRING" id="1503.CLPU_5c01600"/>
<dbReference type="CDD" id="cd06163">
    <property type="entry name" value="S2P-M50_PDZ_RseP-like"/>
    <property type="match status" value="1"/>
</dbReference>
<feature type="transmembrane region" description="Helical" evidence="11">
    <location>
        <begin position="261"/>
        <end position="282"/>
    </location>
</feature>
<sequence length="335" mass="36689">MQTALAAIFVFCLIIVVHELGHFVVAKLTGVRVHEFAIGMGPKIFGIKKGETVYTLRILPIGGYVKMEGEDEDSEDEKSFGKKSIGARIAIISAGAIMNFILAIIVFTIYAYSMGVPTTTIKSVENNLPAQQAGIKKDDKIININDKKVEKWEDIKTIIGESKGKEANVTVLRDNKKLNFKIKPIVDEKDKRLIIGITPTTEKSFIGALKSGVENVIFVLGMMIQFIAKLFQGNIGSNDISGPVGIVYAVGEVAKSGWLSVLYLAGFISINLGFFNLLPIPALDGGRLVFLFIELLRGKPINPEKEGFVHFIGLVLLLALGVFVAYKDLIRFDIL</sequence>
<keyword evidence="11" id="KW-0479">Metal-binding</keyword>
<keyword evidence="14" id="KW-1185">Reference proteome</keyword>
<dbReference type="GO" id="GO:0004222">
    <property type="term" value="F:metalloendopeptidase activity"/>
    <property type="evidence" value="ECO:0007669"/>
    <property type="project" value="InterPro"/>
</dbReference>
<keyword evidence="4 13" id="KW-0645">Protease</keyword>
<evidence type="ECO:0000313" key="14">
    <source>
        <dbReference type="Proteomes" id="UP000037267"/>
    </source>
</evidence>
<protein>
    <recommendedName>
        <fullName evidence="11">Zinc metalloprotease</fullName>
        <ecNumber evidence="11">3.4.24.-</ecNumber>
    </recommendedName>
</protein>
<evidence type="ECO:0000256" key="10">
    <source>
        <dbReference type="ARBA" id="ARBA00023136"/>
    </source>
</evidence>
<keyword evidence="7 11" id="KW-0862">Zinc</keyword>
<evidence type="ECO:0000256" key="8">
    <source>
        <dbReference type="ARBA" id="ARBA00022989"/>
    </source>
</evidence>
<dbReference type="InterPro" id="IPR004387">
    <property type="entry name" value="Pept_M50_Zn"/>
</dbReference>
<feature type="transmembrane region" description="Helical" evidence="11">
    <location>
        <begin position="89"/>
        <end position="112"/>
    </location>
</feature>
<comment type="caution">
    <text evidence="13">The sequence shown here is derived from an EMBL/GenBank/DDBJ whole genome shotgun (WGS) entry which is preliminary data.</text>
</comment>
<evidence type="ECO:0000256" key="3">
    <source>
        <dbReference type="ARBA" id="ARBA00007931"/>
    </source>
</evidence>
<organism evidence="13 14">
    <name type="scientific">Gottschalkia purinilytica</name>
    <name type="common">Clostridium purinilyticum</name>
    <dbReference type="NCBI Taxonomy" id="1503"/>
    <lineage>
        <taxon>Bacteria</taxon>
        <taxon>Bacillati</taxon>
        <taxon>Bacillota</taxon>
        <taxon>Tissierellia</taxon>
        <taxon>Tissierellales</taxon>
        <taxon>Gottschalkiaceae</taxon>
        <taxon>Gottschalkia</taxon>
    </lineage>
</organism>
<dbReference type="AlphaFoldDB" id="A0A0L0WBI1"/>
<evidence type="ECO:0000259" key="12">
    <source>
        <dbReference type="Pfam" id="PF02163"/>
    </source>
</evidence>
<dbReference type="GO" id="GO:0006508">
    <property type="term" value="P:proteolysis"/>
    <property type="evidence" value="ECO:0007669"/>
    <property type="project" value="UniProtKB-KW"/>
</dbReference>
<dbReference type="PANTHER" id="PTHR42837">
    <property type="entry name" value="REGULATOR OF SIGMA-E PROTEASE RSEP"/>
    <property type="match status" value="1"/>
</dbReference>
<evidence type="ECO:0000256" key="2">
    <source>
        <dbReference type="ARBA" id="ARBA00004141"/>
    </source>
</evidence>
<dbReference type="SUPFAM" id="SSF50156">
    <property type="entry name" value="PDZ domain-like"/>
    <property type="match status" value="1"/>
</dbReference>
<evidence type="ECO:0000256" key="1">
    <source>
        <dbReference type="ARBA" id="ARBA00001947"/>
    </source>
</evidence>
<dbReference type="EC" id="3.4.24.-" evidence="11"/>
<dbReference type="EMBL" id="LGSS01000005">
    <property type="protein sequence ID" value="KNF08853.1"/>
    <property type="molecule type" value="Genomic_DNA"/>
</dbReference>
<keyword evidence="10 11" id="KW-0472">Membrane</keyword>
<dbReference type="Gene3D" id="2.30.42.10">
    <property type="match status" value="1"/>
</dbReference>
<evidence type="ECO:0000256" key="4">
    <source>
        <dbReference type="ARBA" id="ARBA00022670"/>
    </source>
</evidence>
<dbReference type="OrthoDB" id="9782003at2"/>
<dbReference type="RefSeq" id="WP_050354949.1">
    <property type="nucleotide sequence ID" value="NZ_LGSS01000005.1"/>
</dbReference>
<reference evidence="14" key="1">
    <citation type="submission" date="2015-07" db="EMBL/GenBank/DDBJ databases">
        <title>Draft genome sequence of the purine-degrading Gottschalkia purinilyticum DSM 1384 (formerly Clostridium purinilyticum).</title>
        <authorList>
            <person name="Poehlein A."/>
            <person name="Schiel-Bengelsdorf B."/>
            <person name="Bengelsdorf F.R."/>
            <person name="Daniel R."/>
            <person name="Duerre P."/>
        </authorList>
    </citation>
    <scope>NUCLEOTIDE SEQUENCE [LARGE SCALE GENOMIC DNA]</scope>
    <source>
        <strain evidence="14">DSM 1384</strain>
    </source>
</reference>
<keyword evidence="5 11" id="KW-0812">Transmembrane</keyword>
<dbReference type="CDD" id="cd23081">
    <property type="entry name" value="cpPDZ_EcRseP-like"/>
    <property type="match status" value="1"/>
</dbReference>
<evidence type="ECO:0000256" key="9">
    <source>
        <dbReference type="ARBA" id="ARBA00023049"/>
    </source>
</evidence>
<keyword evidence="8 11" id="KW-1133">Transmembrane helix</keyword>
<comment type="cofactor">
    <cofactor evidence="1 11">
        <name>Zn(2+)</name>
        <dbReference type="ChEBI" id="CHEBI:29105"/>
    </cofactor>
</comment>
<gene>
    <name evidence="13" type="ORF">CLPU_5c01600</name>
</gene>
<keyword evidence="9 11" id="KW-0482">Metalloprotease</keyword>
<accession>A0A0L0WBI1</accession>
<dbReference type="NCBIfam" id="TIGR00054">
    <property type="entry name" value="RIP metalloprotease RseP"/>
    <property type="match status" value="1"/>
</dbReference>
<evidence type="ECO:0000256" key="5">
    <source>
        <dbReference type="ARBA" id="ARBA00022692"/>
    </source>
</evidence>
<dbReference type="PANTHER" id="PTHR42837:SF2">
    <property type="entry name" value="MEMBRANE METALLOPROTEASE ARASP2, CHLOROPLASTIC-RELATED"/>
    <property type="match status" value="1"/>
</dbReference>
<dbReference type="GO" id="GO:0016020">
    <property type="term" value="C:membrane"/>
    <property type="evidence" value="ECO:0007669"/>
    <property type="project" value="UniProtKB-SubCell"/>
</dbReference>
<dbReference type="Pfam" id="PF02163">
    <property type="entry name" value="Peptidase_M50"/>
    <property type="match status" value="1"/>
</dbReference>
<evidence type="ECO:0000313" key="13">
    <source>
        <dbReference type="EMBL" id="KNF08853.1"/>
    </source>
</evidence>
<feature type="domain" description="Peptidase M50" evidence="12">
    <location>
        <begin position="7"/>
        <end position="320"/>
    </location>
</feature>
<dbReference type="GO" id="GO:0046872">
    <property type="term" value="F:metal ion binding"/>
    <property type="evidence" value="ECO:0007669"/>
    <property type="project" value="UniProtKB-KW"/>
</dbReference>
<evidence type="ECO:0000256" key="6">
    <source>
        <dbReference type="ARBA" id="ARBA00022801"/>
    </source>
</evidence>
<evidence type="ECO:0000256" key="11">
    <source>
        <dbReference type="RuleBase" id="RU362031"/>
    </source>
</evidence>
<evidence type="ECO:0000256" key="7">
    <source>
        <dbReference type="ARBA" id="ARBA00022833"/>
    </source>
</evidence>
<comment type="subcellular location">
    <subcellularLocation>
        <location evidence="2">Membrane</location>
        <topology evidence="2">Multi-pass membrane protein</topology>
    </subcellularLocation>
</comment>
<proteinExistence type="inferred from homology"/>
<name>A0A0L0WBI1_GOTPU</name>
<dbReference type="InterPro" id="IPR036034">
    <property type="entry name" value="PDZ_sf"/>
</dbReference>
<dbReference type="PATRIC" id="fig|1503.3.peg.2685"/>
<comment type="similarity">
    <text evidence="3 11">Belongs to the peptidase M50B family.</text>
</comment>